<accession>A0A3N4J5N9</accession>
<evidence type="ECO:0000313" key="3">
    <source>
        <dbReference type="Proteomes" id="UP000276215"/>
    </source>
</evidence>
<dbReference type="EMBL" id="ML120451">
    <property type="protein sequence ID" value="RPA93495.1"/>
    <property type="molecule type" value="Genomic_DNA"/>
</dbReference>
<keyword evidence="1" id="KW-0472">Membrane</keyword>
<keyword evidence="3" id="KW-1185">Reference proteome</keyword>
<evidence type="ECO:0000256" key="1">
    <source>
        <dbReference type="SAM" id="Phobius"/>
    </source>
</evidence>
<keyword evidence="1" id="KW-1133">Transmembrane helix</keyword>
<dbReference type="AlphaFoldDB" id="A0A3N4J5N9"/>
<protein>
    <submittedName>
        <fullName evidence="2">Uncharacterized protein</fullName>
    </submittedName>
</protein>
<reference evidence="2 3" key="1">
    <citation type="journal article" date="2018" name="Nat. Ecol. Evol.">
        <title>Pezizomycetes genomes reveal the molecular basis of ectomycorrhizal truffle lifestyle.</title>
        <authorList>
            <person name="Murat C."/>
            <person name="Payen T."/>
            <person name="Noel B."/>
            <person name="Kuo A."/>
            <person name="Morin E."/>
            <person name="Chen J."/>
            <person name="Kohler A."/>
            <person name="Krizsan K."/>
            <person name="Balestrini R."/>
            <person name="Da Silva C."/>
            <person name="Montanini B."/>
            <person name="Hainaut M."/>
            <person name="Levati E."/>
            <person name="Barry K.W."/>
            <person name="Belfiori B."/>
            <person name="Cichocki N."/>
            <person name="Clum A."/>
            <person name="Dockter R.B."/>
            <person name="Fauchery L."/>
            <person name="Guy J."/>
            <person name="Iotti M."/>
            <person name="Le Tacon F."/>
            <person name="Lindquist E.A."/>
            <person name="Lipzen A."/>
            <person name="Malagnac F."/>
            <person name="Mello A."/>
            <person name="Molinier V."/>
            <person name="Miyauchi S."/>
            <person name="Poulain J."/>
            <person name="Riccioni C."/>
            <person name="Rubini A."/>
            <person name="Sitrit Y."/>
            <person name="Splivallo R."/>
            <person name="Traeger S."/>
            <person name="Wang M."/>
            <person name="Zifcakova L."/>
            <person name="Wipf D."/>
            <person name="Zambonelli A."/>
            <person name="Paolocci F."/>
            <person name="Nowrousian M."/>
            <person name="Ottonello S."/>
            <person name="Baldrian P."/>
            <person name="Spatafora J.W."/>
            <person name="Henrissat B."/>
            <person name="Nagy L.G."/>
            <person name="Aury J.M."/>
            <person name="Wincker P."/>
            <person name="Grigoriev I.V."/>
            <person name="Bonfante P."/>
            <person name="Martin F.M."/>
        </authorList>
    </citation>
    <scope>NUCLEOTIDE SEQUENCE [LARGE SCALE GENOMIC DNA]</scope>
    <source>
        <strain evidence="2 3">120613-1</strain>
    </source>
</reference>
<organism evidence="2 3">
    <name type="scientific">Choiromyces venosus 120613-1</name>
    <dbReference type="NCBI Taxonomy" id="1336337"/>
    <lineage>
        <taxon>Eukaryota</taxon>
        <taxon>Fungi</taxon>
        <taxon>Dikarya</taxon>
        <taxon>Ascomycota</taxon>
        <taxon>Pezizomycotina</taxon>
        <taxon>Pezizomycetes</taxon>
        <taxon>Pezizales</taxon>
        <taxon>Tuberaceae</taxon>
        <taxon>Choiromyces</taxon>
    </lineage>
</organism>
<feature type="transmembrane region" description="Helical" evidence="1">
    <location>
        <begin position="22"/>
        <end position="44"/>
    </location>
</feature>
<keyword evidence="1" id="KW-0812">Transmembrane</keyword>
<proteinExistence type="predicted"/>
<sequence>MEFCSDSFISHFHFIISSRHKFLFRSFLIPLPTSAMFYFVIALIGRTAAHTCSAENGGLSMDSCWPWECTIFFSEHQRLLELVDGFCCSFVRIFAFVGE</sequence>
<evidence type="ECO:0000313" key="2">
    <source>
        <dbReference type="EMBL" id="RPA93495.1"/>
    </source>
</evidence>
<dbReference type="Proteomes" id="UP000276215">
    <property type="component" value="Unassembled WGS sequence"/>
</dbReference>
<gene>
    <name evidence="2" type="ORF">L873DRAFT_57818</name>
</gene>
<name>A0A3N4J5N9_9PEZI</name>